<dbReference type="Pfam" id="PF25023">
    <property type="entry name" value="TEN_YD-shell"/>
    <property type="match status" value="2"/>
</dbReference>
<dbReference type="NCBIfam" id="TIGR01643">
    <property type="entry name" value="YD_repeat_2x"/>
    <property type="match status" value="5"/>
</dbReference>
<comment type="caution">
    <text evidence="3">The sequence shown here is derived from an EMBL/GenBank/DDBJ whole genome shotgun (WGS) entry which is preliminary data.</text>
</comment>
<accession>A0A0A2SUK7</accession>
<evidence type="ECO:0000256" key="1">
    <source>
        <dbReference type="ARBA" id="ARBA00022737"/>
    </source>
</evidence>
<feature type="domain" description="Teneurin-like YD-shell" evidence="2">
    <location>
        <begin position="252"/>
        <end position="377"/>
    </location>
</feature>
<proteinExistence type="predicted"/>
<dbReference type="InterPro" id="IPR056823">
    <property type="entry name" value="TEN-like_YD-shell"/>
</dbReference>
<gene>
    <name evidence="3" type="ORF">EP47_11690</name>
</gene>
<dbReference type="SUPFAM" id="SSF50998">
    <property type="entry name" value="Quinoprotein alcohol dehydrogenase-like"/>
    <property type="match status" value="1"/>
</dbReference>
<dbReference type="Gene3D" id="2.180.10.10">
    <property type="entry name" value="RHS repeat-associated core"/>
    <property type="match status" value="2"/>
</dbReference>
<dbReference type="PANTHER" id="PTHR32305:SF15">
    <property type="entry name" value="PROTEIN RHSA-RELATED"/>
    <property type="match status" value="1"/>
</dbReference>
<dbReference type="OrthoDB" id="9816400at2"/>
<dbReference type="AlphaFoldDB" id="A0A0A2SUK7"/>
<evidence type="ECO:0000313" key="3">
    <source>
        <dbReference type="EMBL" id="KGP64422.1"/>
    </source>
</evidence>
<dbReference type="PANTHER" id="PTHR32305">
    <property type="match status" value="1"/>
</dbReference>
<dbReference type="EMBL" id="JNCF01000001">
    <property type="protein sequence ID" value="KGP64422.1"/>
    <property type="molecule type" value="Genomic_DNA"/>
</dbReference>
<dbReference type="STRING" id="1498499.EP47_11690"/>
<evidence type="ECO:0000313" key="4">
    <source>
        <dbReference type="Proteomes" id="UP000054422"/>
    </source>
</evidence>
<dbReference type="RefSeq" id="WP_035886258.1">
    <property type="nucleotide sequence ID" value="NZ_JNCF01000001.1"/>
</dbReference>
<reference evidence="3 4" key="1">
    <citation type="submission" date="2014-05" db="EMBL/GenBank/DDBJ databases">
        <authorList>
            <person name="Rizzardi K."/>
            <person name="Winiecka-Krusnell J."/>
            <person name="Ramliden M."/>
            <person name="Alm E."/>
            <person name="Andersson S."/>
            <person name="Byfors S."/>
        </authorList>
    </citation>
    <scope>NUCLEOTIDE SEQUENCE [LARGE SCALE GENOMIC DNA]</scope>
    <source>
        <strain evidence="3 4">LEGN</strain>
    </source>
</reference>
<dbReference type="InterPro" id="IPR011047">
    <property type="entry name" value="Quinoprotein_ADH-like_sf"/>
</dbReference>
<evidence type="ECO:0000259" key="2">
    <source>
        <dbReference type="Pfam" id="PF25023"/>
    </source>
</evidence>
<sequence>MVQIFTGEGLGIRGSSLGLGSYGPKGIASLGQGNESVYINAANGNLVLCQADGFIAGLGFGLDLFQTYNSRGESASNWYFNMESRLVCYGEANCVGSFIIRTDEDGHCSRYLFDANKNSYLPEAGGTASITFRKNCWVYHEGSQKTSYYYNQQGQLSEIKDLDGHSVSFHYSNGHLDSITDKNNQQKITWSFKNGLLTDLTTSSEGKMIHHLHYSYDDRNRLHQVSRDLGGGKTYWISYNYAEDSNWIIDIRQSDGTSLHIDYDAQGRVKKIMDGEGRTSLYDYGEGKTTITNGLGESWIYYYDSKNRLTGIDGPEQYKIRYHYEGKYLSSVVQGNQIWRFSYNDDGDCIRIEEPSGQVIQRMYDSNHRLVSETHYQSFDGSHHPGKPQTTRYVYDDRGHLLFVIKADGSVTEHRYDENGQLASSRCYLNSIYDLSNTHEDELLTSAQIQLWINHQTPQDISLIEYHYDWRGQLTEEIHYEQVDNNGQGMKAGALITRSRYDAAGRLVEKSTPTEDGWSITQYLYDDLGRLIQTIDNQNHCQRIEYDDTNHRIIQTDANGLQTVRIYDHSGLLLSITRMDRNHCYGTTTYQYDASGHLIAETGINGLTKYLFYDHQGRLLAEVSISGQVIEYQYNEEGKLIRTHQYEQRVLSSDWRGKPPAYEKIKPRAGSLDRINQTIYNQYGQVAYRIDRCNHFLPI</sequence>
<keyword evidence="1" id="KW-0677">Repeat</keyword>
<name>A0A0A2SUK7_9GAMM</name>
<feature type="domain" description="Teneurin-like YD-shell" evidence="2">
    <location>
        <begin position="497"/>
        <end position="648"/>
    </location>
</feature>
<keyword evidence="4" id="KW-1185">Reference proteome</keyword>
<dbReference type="InterPro" id="IPR006530">
    <property type="entry name" value="YD"/>
</dbReference>
<organism evidence="3 4">
    <name type="scientific">Legionella norrlandica</name>
    <dbReference type="NCBI Taxonomy" id="1498499"/>
    <lineage>
        <taxon>Bacteria</taxon>
        <taxon>Pseudomonadati</taxon>
        <taxon>Pseudomonadota</taxon>
        <taxon>Gammaproteobacteria</taxon>
        <taxon>Legionellales</taxon>
        <taxon>Legionellaceae</taxon>
        <taxon>Legionella</taxon>
    </lineage>
</organism>
<dbReference type="Proteomes" id="UP000054422">
    <property type="component" value="Unassembled WGS sequence"/>
</dbReference>
<dbReference type="InterPro" id="IPR050708">
    <property type="entry name" value="T6SS_VgrG/RHS"/>
</dbReference>
<protein>
    <recommendedName>
        <fullName evidence="2">Teneurin-like YD-shell domain-containing protein</fullName>
    </recommendedName>
</protein>